<evidence type="ECO:0000256" key="6">
    <source>
        <dbReference type="SAM" id="Phobius"/>
    </source>
</evidence>
<keyword evidence="3" id="KW-0223">Dioxygenase</keyword>
<dbReference type="Proteomes" id="UP000011715">
    <property type="component" value="Unassembled WGS sequence"/>
</dbReference>
<evidence type="ECO:0000313" key="9">
    <source>
        <dbReference type="EnsemblFungi" id="MAPG_11850T0"/>
    </source>
</evidence>
<evidence type="ECO:0000259" key="7">
    <source>
        <dbReference type="SMART" id="SM00702"/>
    </source>
</evidence>
<feature type="domain" description="Prolyl 4-hydroxylase alpha subunit" evidence="7">
    <location>
        <begin position="56"/>
        <end position="272"/>
    </location>
</feature>
<evidence type="ECO:0000256" key="1">
    <source>
        <dbReference type="ARBA" id="ARBA00001961"/>
    </source>
</evidence>
<keyword evidence="5" id="KW-0408">Iron</keyword>
<keyword evidence="6" id="KW-1133">Transmembrane helix</keyword>
<dbReference type="AlphaFoldDB" id="A0A0C4EGB9"/>
<dbReference type="STRING" id="644358.A0A0C4EGB9"/>
<dbReference type="OrthoDB" id="420380at2759"/>
<sequence length="279" mass="29661">MTTKTAGSIFVGCAVLAAGIAYLSRGLASFAIFKQQTDSFTCLPHAYTTQLISIDPLVIYIRNFTTPAEAASIVAVGTPGLVSSPVVVRGADTSGTPSRTSHSAPLDPLDPAVACVLARARSFTAGVLPVGDDDEAGSGPQMVRYNTTGSRFDLHTDWFARPRVLPADAAVGRRRMYNRAATFFAVLECRNCTEKHGGETWFPRVEPVAAPESDDKWRRHEDGGVAFAPVPGNAVFWVNLLPGNGSGDTRVVHAGLPVAEGSVKTAMNIWPRVFFGPDA</sequence>
<dbReference type="EnsemblFungi" id="MAPG_11850T0">
    <property type="protein sequence ID" value="MAPG_11850T0"/>
    <property type="gene ID" value="MAPG_11850"/>
</dbReference>
<keyword evidence="6" id="KW-0812">Transmembrane</keyword>
<keyword evidence="10" id="KW-1185">Reference proteome</keyword>
<evidence type="ECO:0000313" key="8">
    <source>
        <dbReference type="EMBL" id="KLU92898.1"/>
    </source>
</evidence>
<gene>
    <name evidence="8" type="ORF">MAPG_11850</name>
</gene>
<dbReference type="Pfam" id="PF13640">
    <property type="entry name" value="2OG-FeII_Oxy_3"/>
    <property type="match status" value="1"/>
</dbReference>
<dbReference type="InterPro" id="IPR045054">
    <property type="entry name" value="P4HA-like"/>
</dbReference>
<evidence type="ECO:0000313" key="10">
    <source>
        <dbReference type="Proteomes" id="UP000011715"/>
    </source>
</evidence>
<accession>A0A0C4EGB9</accession>
<reference evidence="8" key="2">
    <citation type="submission" date="2010-05" db="EMBL/GenBank/DDBJ databases">
        <title>The Genome Sequence of Magnaporthe poae strain ATCC 64411.</title>
        <authorList>
            <consortium name="The Broad Institute Genome Sequencing Platform"/>
            <consortium name="Broad Institute Genome Sequencing Center for Infectious Disease"/>
            <person name="Ma L.-J."/>
            <person name="Dead R."/>
            <person name="Young S."/>
            <person name="Zeng Q."/>
            <person name="Koehrsen M."/>
            <person name="Alvarado L."/>
            <person name="Berlin A."/>
            <person name="Chapman S.B."/>
            <person name="Chen Z."/>
            <person name="Freedman E."/>
            <person name="Gellesch M."/>
            <person name="Goldberg J."/>
            <person name="Griggs A."/>
            <person name="Gujja S."/>
            <person name="Heilman E.R."/>
            <person name="Heiman D."/>
            <person name="Hepburn T."/>
            <person name="Howarth C."/>
            <person name="Jen D."/>
            <person name="Larson L."/>
            <person name="Mehta T."/>
            <person name="Neiman D."/>
            <person name="Pearson M."/>
            <person name="Roberts A."/>
            <person name="Saif S."/>
            <person name="Shea T."/>
            <person name="Shenoy N."/>
            <person name="Sisk P."/>
            <person name="Stolte C."/>
            <person name="Sykes S."/>
            <person name="Walk T."/>
            <person name="White J."/>
            <person name="Yandava C."/>
            <person name="Haas B."/>
            <person name="Nusbaum C."/>
            <person name="Birren B."/>
        </authorList>
    </citation>
    <scope>NUCLEOTIDE SEQUENCE</scope>
    <source>
        <strain evidence="8">ATCC 64411</strain>
    </source>
</reference>
<evidence type="ECO:0000256" key="3">
    <source>
        <dbReference type="ARBA" id="ARBA00022964"/>
    </source>
</evidence>
<dbReference type="GO" id="GO:0005506">
    <property type="term" value="F:iron ion binding"/>
    <property type="evidence" value="ECO:0007669"/>
    <property type="project" value="InterPro"/>
</dbReference>
<dbReference type="Gene3D" id="2.60.120.620">
    <property type="entry name" value="q2cbj1_9rhob like domain"/>
    <property type="match status" value="1"/>
</dbReference>
<dbReference type="VEuPathDB" id="FungiDB:MAPG_11850"/>
<dbReference type="PANTHER" id="PTHR10869">
    <property type="entry name" value="PROLYL 4-HYDROXYLASE ALPHA SUBUNIT"/>
    <property type="match status" value="1"/>
</dbReference>
<protein>
    <recommendedName>
        <fullName evidence="7">Prolyl 4-hydroxylase alpha subunit domain-containing protein</fullName>
    </recommendedName>
</protein>
<dbReference type="PANTHER" id="PTHR10869:SF242">
    <property type="entry name" value="PROLYL 4-HYDROXYLASE ALPHA SUBUNIT DOMAIN-CONTAINING PROTEIN"/>
    <property type="match status" value="1"/>
</dbReference>
<dbReference type="GO" id="GO:0031418">
    <property type="term" value="F:L-ascorbic acid binding"/>
    <property type="evidence" value="ECO:0007669"/>
    <property type="project" value="InterPro"/>
</dbReference>
<dbReference type="GO" id="GO:0004656">
    <property type="term" value="F:procollagen-proline 4-dioxygenase activity"/>
    <property type="evidence" value="ECO:0007669"/>
    <property type="project" value="TreeGrafter"/>
</dbReference>
<dbReference type="eggNOG" id="KOG1591">
    <property type="taxonomic scope" value="Eukaryota"/>
</dbReference>
<keyword evidence="6" id="KW-0472">Membrane</keyword>
<comment type="cofactor">
    <cofactor evidence="1">
        <name>L-ascorbate</name>
        <dbReference type="ChEBI" id="CHEBI:38290"/>
    </cofactor>
</comment>
<name>A0A0C4EGB9_MAGP6</name>
<keyword evidence="2" id="KW-0479">Metal-binding</keyword>
<reference evidence="9" key="5">
    <citation type="submission" date="2015-06" db="UniProtKB">
        <authorList>
            <consortium name="EnsemblFungi"/>
        </authorList>
    </citation>
    <scope>IDENTIFICATION</scope>
    <source>
        <strain evidence="9">ATCC 64411</strain>
    </source>
</reference>
<dbReference type="InterPro" id="IPR006620">
    <property type="entry name" value="Pro_4_hyd_alph"/>
</dbReference>
<keyword evidence="4" id="KW-0560">Oxidoreductase</keyword>
<proteinExistence type="predicted"/>
<dbReference type="EMBL" id="ADBL01002943">
    <property type="status" value="NOT_ANNOTATED_CDS"/>
    <property type="molecule type" value="Genomic_DNA"/>
</dbReference>
<reference evidence="8" key="3">
    <citation type="submission" date="2011-03" db="EMBL/GenBank/DDBJ databases">
        <title>Annotation of Magnaporthe poae ATCC 64411.</title>
        <authorList>
            <person name="Ma L.-J."/>
            <person name="Dead R."/>
            <person name="Young S.K."/>
            <person name="Zeng Q."/>
            <person name="Gargeya S."/>
            <person name="Fitzgerald M."/>
            <person name="Haas B."/>
            <person name="Abouelleil A."/>
            <person name="Alvarado L."/>
            <person name="Arachchi H.M."/>
            <person name="Berlin A."/>
            <person name="Brown A."/>
            <person name="Chapman S.B."/>
            <person name="Chen Z."/>
            <person name="Dunbar C."/>
            <person name="Freedman E."/>
            <person name="Gearin G."/>
            <person name="Gellesch M."/>
            <person name="Goldberg J."/>
            <person name="Griggs A."/>
            <person name="Gujja S."/>
            <person name="Heiman D."/>
            <person name="Howarth C."/>
            <person name="Larson L."/>
            <person name="Lui A."/>
            <person name="MacDonald P.J.P."/>
            <person name="Mehta T."/>
            <person name="Montmayeur A."/>
            <person name="Murphy C."/>
            <person name="Neiman D."/>
            <person name="Pearson M."/>
            <person name="Priest M."/>
            <person name="Roberts A."/>
            <person name="Saif S."/>
            <person name="Shea T."/>
            <person name="Shenoy N."/>
            <person name="Sisk P."/>
            <person name="Stolte C."/>
            <person name="Sykes S."/>
            <person name="Yandava C."/>
            <person name="Wortman J."/>
            <person name="Nusbaum C."/>
            <person name="Birren B."/>
        </authorList>
    </citation>
    <scope>NUCLEOTIDE SEQUENCE</scope>
    <source>
        <strain evidence="8">ATCC 64411</strain>
    </source>
</reference>
<dbReference type="SMART" id="SM00702">
    <property type="entry name" value="P4Hc"/>
    <property type="match status" value="1"/>
</dbReference>
<evidence type="ECO:0000256" key="2">
    <source>
        <dbReference type="ARBA" id="ARBA00022723"/>
    </source>
</evidence>
<evidence type="ECO:0000256" key="5">
    <source>
        <dbReference type="ARBA" id="ARBA00023004"/>
    </source>
</evidence>
<reference evidence="9" key="4">
    <citation type="journal article" date="2015" name="G3 (Bethesda)">
        <title>Genome sequences of three phytopathogenic species of the Magnaporthaceae family of fungi.</title>
        <authorList>
            <person name="Okagaki L.H."/>
            <person name="Nunes C.C."/>
            <person name="Sailsbery J."/>
            <person name="Clay B."/>
            <person name="Brown D."/>
            <person name="John T."/>
            <person name="Oh Y."/>
            <person name="Young N."/>
            <person name="Fitzgerald M."/>
            <person name="Haas B.J."/>
            <person name="Zeng Q."/>
            <person name="Young S."/>
            <person name="Adiconis X."/>
            <person name="Fan L."/>
            <person name="Levin J.Z."/>
            <person name="Mitchell T.K."/>
            <person name="Okubara P.A."/>
            <person name="Farman M.L."/>
            <person name="Kohn L.M."/>
            <person name="Birren B."/>
            <person name="Ma L.-J."/>
            <person name="Dean R.A."/>
        </authorList>
    </citation>
    <scope>NUCLEOTIDE SEQUENCE</scope>
    <source>
        <strain evidence="9">ATCC 64411 / 73-15</strain>
    </source>
</reference>
<dbReference type="EMBL" id="GL877014">
    <property type="protein sequence ID" value="KLU92898.1"/>
    <property type="molecule type" value="Genomic_DNA"/>
</dbReference>
<dbReference type="OMA" id="NIWPRRY"/>
<evidence type="ECO:0000256" key="4">
    <source>
        <dbReference type="ARBA" id="ARBA00023002"/>
    </source>
</evidence>
<organism evidence="9 10">
    <name type="scientific">Magnaporthiopsis poae (strain ATCC 64411 / 73-15)</name>
    <name type="common">Kentucky bluegrass fungus</name>
    <name type="synonym">Magnaporthe poae</name>
    <dbReference type="NCBI Taxonomy" id="644358"/>
    <lineage>
        <taxon>Eukaryota</taxon>
        <taxon>Fungi</taxon>
        <taxon>Dikarya</taxon>
        <taxon>Ascomycota</taxon>
        <taxon>Pezizomycotina</taxon>
        <taxon>Sordariomycetes</taxon>
        <taxon>Sordariomycetidae</taxon>
        <taxon>Magnaporthales</taxon>
        <taxon>Magnaporthaceae</taxon>
        <taxon>Magnaporthiopsis</taxon>
    </lineage>
</organism>
<dbReference type="InterPro" id="IPR044862">
    <property type="entry name" value="Pro_4_hyd_alph_FE2OG_OXY"/>
</dbReference>
<dbReference type="GO" id="GO:0005783">
    <property type="term" value="C:endoplasmic reticulum"/>
    <property type="evidence" value="ECO:0007669"/>
    <property type="project" value="TreeGrafter"/>
</dbReference>
<reference evidence="10" key="1">
    <citation type="submission" date="2010-05" db="EMBL/GenBank/DDBJ databases">
        <title>The genome sequence of Magnaporthe poae strain ATCC 64411.</title>
        <authorList>
            <person name="Ma L.-J."/>
            <person name="Dead R."/>
            <person name="Young S."/>
            <person name="Zeng Q."/>
            <person name="Koehrsen M."/>
            <person name="Alvarado L."/>
            <person name="Berlin A."/>
            <person name="Chapman S.B."/>
            <person name="Chen Z."/>
            <person name="Freedman E."/>
            <person name="Gellesch M."/>
            <person name="Goldberg J."/>
            <person name="Griggs A."/>
            <person name="Gujja S."/>
            <person name="Heilman E.R."/>
            <person name="Heiman D."/>
            <person name="Hepburn T."/>
            <person name="Howarth C."/>
            <person name="Jen D."/>
            <person name="Larson L."/>
            <person name="Mehta T."/>
            <person name="Neiman D."/>
            <person name="Pearson M."/>
            <person name="Roberts A."/>
            <person name="Saif S."/>
            <person name="Shea T."/>
            <person name="Shenoy N."/>
            <person name="Sisk P."/>
            <person name="Stolte C."/>
            <person name="Sykes S."/>
            <person name="Walk T."/>
            <person name="White J."/>
            <person name="Yandava C."/>
            <person name="Haas B."/>
            <person name="Nusbaum C."/>
            <person name="Birren B."/>
        </authorList>
    </citation>
    <scope>NUCLEOTIDE SEQUENCE [LARGE SCALE GENOMIC DNA]</scope>
    <source>
        <strain evidence="10">ATCC 64411 / 73-15</strain>
    </source>
</reference>
<feature type="transmembrane region" description="Helical" evidence="6">
    <location>
        <begin position="6"/>
        <end position="24"/>
    </location>
</feature>